<feature type="compositionally biased region" description="Basic and acidic residues" evidence="1">
    <location>
        <begin position="12"/>
        <end position="22"/>
    </location>
</feature>
<keyword evidence="2" id="KW-0812">Transmembrane</keyword>
<keyword evidence="4" id="KW-1185">Reference proteome</keyword>
<dbReference type="PANTHER" id="PTHR33604">
    <property type="entry name" value="OSJNBA0004B13.7 PROTEIN"/>
    <property type="match status" value="1"/>
</dbReference>
<reference evidence="3 4" key="1">
    <citation type="submission" date="2016-07" db="EMBL/GenBank/DDBJ databases">
        <title>Pervasive Adenine N6-methylation of Active Genes in Fungi.</title>
        <authorList>
            <consortium name="DOE Joint Genome Institute"/>
            <person name="Mondo S.J."/>
            <person name="Dannebaum R.O."/>
            <person name="Kuo R.C."/>
            <person name="Labutti K."/>
            <person name="Haridas S."/>
            <person name="Kuo A."/>
            <person name="Salamov A."/>
            <person name="Ahrendt S.R."/>
            <person name="Lipzen A."/>
            <person name="Sullivan W."/>
            <person name="Andreopoulos W.B."/>
            <person name="Clum A."/>
            <person name="Lindquist E."/>
            <person name="Daum C."/>
            <person name="Ramamoorthy G.K."/>
            <person name="Gryganskyi A."/>
            <person name="Culley D."/>
            <person name="Magnuson J.K."/>
            <person name="James T.Y."/>
            <person name="O'Malley M.A."/>
            <person name="Stajich J.E."/>
            <person name="Spatafora J.W."/>
            <person name="Visel A."/>
            <person name="Grigoriev I.V."/>
        </authorList>
    </citation>
    <scope>NUCLEOTIDE SEQUENCE [LARGE SCALE GENOMIC DNA]</scope>
    <source>
        <strain evidence="3 4">CBS 115471</strain>
    </source>
</reference>
<evidence type="ECO:0000256" key="2">
    <source>
        <dbReference type="SAM" id="Phobius"/>
    </source>
</evidence>
<evidence type="ECO:0000313" key="4">
    <source>
        <dbReference type="Proteomes" id="UP000193144"/>
    </source>
</evidence>
<feature type="transmembrane region" description="Helical" evidence="2">
    <location>
        <begin position="44"/>
        <end position="62"/>
    </location>
</feature>
<protein>
    <submittedName>
        <fullName evidence="3">Uncharacterized protein</fullName>
    </submittedName>
</protein>
<gene>
    <name evidence="3" type="ORF">BCR34DRAFT_554121</name>
</gene>
<dbReference type="OrthoDB" id="5397682at2759"/>
<name>A0A1Y2A7A2_9PLEO</name>
<organism evidence="3 4">
    <name type="scientific">Clohesyomyces aquaticus</name>
    <dbReference type="NCBI Taxonomy" id="1231657"/>
    <lineage>
        <taxon>Eukaryota</taxon>
        <taxon>Fungi</taxon>
        <taxon>Dikarya</taxon>
        <taxon>Ascomycota</taxon>
        <taxon>Pezizomycotina</taxon>
        <taxon>Dothideomycetes</taxon>
        <taxon>Pleosporomycetidae</taxon>
        <taxon>Pleosporales</taxon>
        <taxon>Lindgomycetaceae</taxon>
        <taxon>Clohesyomyces</taxon>
    </lineage>
</organism>
<sequence>MLGRTILPSDEELGKKDDDHKPRTPGQGPSWAILKTLRFRRRRIAMALVGLYLVYLFVHNIPNLGEENGRNRPYGGRFAMPNMDNGVPAQPDDEEPKGPPPGAKAPKDGSHAARNYNGQIRFYRLADSLHASSHTMGYRSTNRNVLFAISNLKSASTLLPMICDMSKWSRNWVHAAFMGREDIPLDDLLQINGIDKDKCPAIWHDARPDYTEYSSELRAEGSVKAAMTHINSFLHPQVTIIDDSISEDPFFVRGIRAKAKMLTIPIIEVPKDGADNFMWITRLDAGSLRSWHIPTVDIVVQAPSGASGGVMQLLKSIAKADYGGLKPPRLTIELPSDLDDSMKRFLESFVWPPPNPNDLLAANQLTLRRRITNQRTNQEESSIKFLELFYPTSTVHSHVLLLSPQVQLSPLYYHYIRYALLEYKYSAYGEMDRDNIMGISLELPTTLLDGKTALKSPQSKDMHATRYTEDFDNVPNAPFLWQAPNSHAALFFGDKWAELHSFLTNRIAKQRETRKASAKPKLVSETMPAWTEYMLEFMRARGYSLFYPSTLTSESFATVHNELYHPPEEFAPTPSKVANEEIYSPPPKHPYEPFLTADSPPPPPRKTELPVVPLARPLHLAIPFDGDLPELPHLPYLLYDGEMIKPENASSRAITYANEFRESVGGCKIPEGKHRKVSWGSAKDLFCFGDEDENDWEDDVKPEEDDGWDPFGLKEGKRLDKEGDGTNTPAVPRE</sequence>
<feature type="compositionally biased region" description="Polar residues" evidence="1">
    <location>
        <begin position="725"/>
        <end position="734"/>
    </location>
</feature>
<feature type="compositionally biased region" description="Acidic residues" evidence="1">
    <location>
        <begin position="690"/>
        <end position="708"/>
    </location>
</feature>
<accession>A0A1Y2A7A2</accession>
<feature type="region of interest" description="Disordered" evidence="1">
    <location>
        <begin position="1"/>
        <end position="30"/>
    </location>
</feature>
<evidence type="ECO:0000256" key="1">
    <source>
        <dbReference type="SAM" id="MobiDB-lite"/>
    </source>
</evidence>
<feature type="region of interest" description="Disordered" evidence="1">
    <location>
        <begin position="66"/>
        <end position="111"/>
    </location>
</feature>
<dbReference type="PANTHER" id="PTHR33604:SF3">
    <property type="entry name" value="OSJNBA0004B13.7 PROTEIN"/>
    <property type="match status" value="1"/>
</dbReference>
<dbReference type="EMBL" id="MCFA01000007">
    <property type="protein sequence ID" value="ORY18379.1"/>
    <property type="molecule type" value="Genomic_DNA"/>
</dbReference>
<feature type="region of interest" description="Disordered" evidence="1">
    <location>
        <begin position="690"/>
        <end position="734"/>
    </location>
</feature>
<proteinExistence type="predicted"/>
<evidence type="ECO:0000313" key="3">
    <source>
        <dbReference type="EMBL" id="ORY18379.1"/>
    </source>
</evidence>
<dbReference type="AlphaFoldDB" id="A0A1Y2A7A2"/>
<dbReference type="STRING" id="1231657.A0A1Y2A7A2"/>
<keyword evidence="2" id="KW-0472">Membrane</keyword>
<comment type="caution">
    <text evidence="3">The sequence shown here is derived from an EMBL/GenBank/DDBJ whole genome shotgun (WGS) entry which is preliminary data.</text>
</comment>
<dbReference type="Proteomes" id="UP000193144">
    <property type="component" value="Unassembled WGS sequence"/>
</dbReference>
<keyword evidence="2" id="KW-1133">Transmembrane helix</keyword>
<feature type="compositionally biased region" description="Basic and acidic residues" evidence="1">
    <location>
        <begin position="712"/>
        <end position="724"/>
    </location>
</feature>